<dbReference type="GO" id="GO:0070006">
    <property type="term" value="F:metalloaminopeptidase activity"/>
    <property type="evidence" value="ECO:0007669"/>
    <property type="project" value="InterPro"/>
</dbReference>
<keyword evidence="4" id="KW-0812">Transmembrane</keyword>
<dbReference type="GO" id="GO:0005737">
    <property type="term" value="C:cytoplasm"/>
    <property type="evidence" value="ECO:0007669"/>
    <property type="project" value="UniProtKB-ARBA"/>
</dbReference>
<dbReference type="InterPro" id="IPR050422">
    <property type="entry name" value="X-Pro_aminopeptidase_P"/>
</dbReference>
<dbReference type="InterPro" id="IPR000587">
    <property type="entry name" value="Creatinase_N"/>
</dbReference>
<dbReference type="PANTHER" id="PTHR43763:SF6">
    <property type="entry name" value="XAA-PRO AMINOPEPTIDASE 1"/>
    <property type="match status" value="1"/>
</dbReference>
<feature type="domain" description="Creatinase N-terminal" evidence="6">
    <location>
        <begin position="74"/>
        <end position="206"/>
    </location>
</feature>
<dbReference type="SUPFAM" id="SSF55920">
    <property type="entry name" value="Creatinase/aminopeptidase"/>
    <property type="match status" value="1"/>
</dbReference>
<dbReference type="CDD" id="cd01085">
    <property type="entry name" value="APP"/>
    <property type="match status" value="1"/>
</dbReference>
<keyword evidence="2" id="KW-0479">Metal-binding</keyword>
<evidence type="ECO:0000313" key="8">
    <source>
        <dbReference type="Proteomes" id="UP000694866"/>
    </source>
</evidence>
<evidence type="ECO:0000313" key="9">
    <source>
        <dbReference type="RefSeq" id="XP_011306385.1"/>
    </source>
</evidence>
<dbReference type="FunFam" id="3.90.230.10:FF:000009">
    <property type="entry name" value="xaa-Pro aminopeptidase 2"/>
    <property type="match status" value="1"/>
</dbReference>
<keyword evidence="4" id="KW-1133">Transmembrane helix</keyword>
<dbReference type="PANTHER" id="PTHR43763">
    <property type="entry name" value="XAA-PRO AMINOPEPTIDASE 1"/>
    <property type="match status" value="1"/>
</dbReference>
<dbReference type="InterPro" id="IPR000994">
    <property type="entry name" value="Pept_M24"/>
</dbReference>
<keyword evidence="9" id="KW-0031">Aminopeptidase</keyword>
<dbReference type="GO" id="GO:0046872">
    <property type="term" value="F:metal ion binding"/>
    <property type="evidence" value="ECO:0007669"/>
    <property type="project" value="UniProtKB-KW"/>
</dbReference>
<dbReference type="Gene3D" id="3.40.350.10">
    <property type="entry name" value="Creatinase/prolidase N-terminal domain"/>
    <property type="match status" value="2"/>
</dbReference>
<evidence type="ECO:0000256" key="1">
    <source>
        <dbReference type="ARBA" id="ARBA00008766"/>
    </source>
</evidence>
<protein>
    <submittedName>
        <fullName evidence="9">Xaa-Pro aminopeptidase 1 isoform X1</fullName>
    </submittedName>
</protein>
<accession>A0A9R1TBI4</accession>
<dbReference type="GeneID" id="105268485"/>
<organism evidence="8 9">
    <name type="scientific">Fopius arisanus</name>
    <dbReference type="NCBI Taxonomy" id="64838"/>
    <lineage>
        <taxon>Eukaryota</taxon>
        <taxon>Metazoa</taxon>
        <taxon>Ecdysozoa</taxon>
        <taxon>Arthropoda</taxon>
        <taxon>Hexapoda</taxon>
        <taxon>Insecta</taxon>
        <taxon>Pterygota</taxon>
        <taxon>Neoptera</taxon>
        <taxon>Endopterygota</taxon>
        <taxon>Hymenoptera</taxon>
        <taxon>Apocrita</taxon>
        <taxon>Ichneumonoidea</taxon>
        <taxon>Braconidae</taxon>
        <taxon>Opiinae</taxon>
        <taxon>Fopius</taxon>
    </lineage>
</organism>
<proteinExistence type="inferred from homology"/>
<dbReference type="KEGG" id="fas:105268485"/>
<sequence>MINSEGWIHLIILILGVPLNQGGYGIAQVVLNYNGSPRTACPIGRNNSKPIDRYDSSITLRQLRSEMIRMTSVQDKPLDGYIVTSNDDHQSSIPLSHARTAPSESETVLAHFMRREFLTGFRGSAGEALVTGNKAILWTDGRYHIQADNQLDCNWILMKYGHEGVPSMIQWIKQEFRNNSQARIGADPKLIPAKTWTDWEEELAASSIHLVAVHKNLIDIIWQVNRTSDITHPAYELKTEFSGKSWQEKIHQVRCLMENASADALVITALDDIAWVLNIRGWDLPNTPVLRAYVVLTPQAILLYTDRKKIKRSVDLHLKTDGCYYADCVRIVNYSEIWNDLRTLSQSWSKAWLPAPCVYAQGVSRQIYVSIPSSKRYFEPSPIIALRAVKNDIEINGMRQAHIRDSIVMCDFMADMEFQMSINGKSWDEMQVVRAINGFRFEMDYNQGIAFPTIVGYGEHGAQPHYEPTERTSALIGSDSTLVIDSGGQYFDGTTDITRTFHFGEPTDEQKRAYTRVLIGSIQLASMVFPPDLRTDQLDVFAREPLWKAGSDYMHGTGHGIGHFLSVHESPISVSYVQNSTAAPGCSTHLQPGNFLSNEPGYYSKGKFGVRLENVLEVVQVGMKNSKLLKFRDATLVPYESKLIDLNMLSRSHRRWLNNYNRRIREEVGPEMLKKCKMEAYQWMEKRTRSIPEEDEVDDNYFTGDSNPSLSKKSYLLIILVIFFHTSGGVFMTYS</sequence>
<dbReference type="Pfam" id="PF16189">
    <property type="entry name" value="Creatinase_N_2"/>
    <property type="match status" value="1"/>
</dbReference>
<dbReference type="InterPro" id="IPR036005">
    <property type="entry name" value="Creatinase/aminopeptidase-like"/>
</dbReference>
<dbReference type="AlphaFoldDB" id="A0A9R1TBI4"/>
<dbReference type="Pfam" id="PF01321">
    <property type="entry name" value="Creatinase_N"/>
    <property type="match status" value="1"/>
</dbReference>
<dbReference type="Pfam" id="PF00557">
    <property type="entry name" value="Peptidase_M24"/>
    <property type="match status" value="1"/>
</dbReference>
<keyword evidence="8" id="KW-1185">Reference proteome</keyword>
<feature type="transmembrane region" description="Helical" evidence="4">
    <location>
        <begin position="715"/>
        <end position="734"/>
    </location>
</feature>
<name>A0A9R1TBI4_9HYME</name>
<dbReference type="Gene3D" id="3.90.230.10">
    <property type="entry name" value="Creatinase/methionine aminopeptidase superfamily"/>
    <property type="match status" value="1"/>
</dbReference>
<evidence type="ECO:0000256" key="2">
    <source>
        <dbReference type="ARBA" id="ARBA00022723"/>
    </source>
</evidence>
<keyword evidence="9" id="KW-0645">Protease</keyword>
<dbReference type="Pfam" id="PF16188">
    <property type="entry name" value="Peptidase_M24_C"/>
    <property type="match status" value="1"/>
</dbReference>
<keyword evidence="3" id="KW-0378">Hydrolase</keyword>
<dbReference type="RefSeq" id="XP_011306385.1">
    <property type="nucleotide sequence ID" value="XM_011308083.1"/>
</dbReference>
<evidence type="ECO:0000259" key="7">
    <source>
        <dbReference type="Pfam" id="PF16188"/>
    </source>
</evidence>
<evidence type="ECO:0000256" key="3">
    <source>
        <dbReference type="ARBA" id="ARBA00022801"/>
    </source>
</evidence>
<dbReference type="InterPro" id="IPR029149">
    <property type="entry name" value="Creatin/AminoP/Spt16_N"/>
</dbReference>
<keyword evidence="4" id="KW-0472">Membrane</keyword>
<feature type="domain" description="Peptidase M24 C-terminal" evidence="7">
    <location>
        <begin position="628"/>
        <end position="691"/>
    </location>
</feature>
<dbReference type="Proteomes" id="UP000694866">
    <property type="component" value="Unplaced"/>
</dbReference>
<dbReference type="SUPFAM" id="SSF53092">
    <property type="entry name" value="Creatinase/prolidase N-terminal domain"/>
    <property type="match status" value="1"/>
</dbReference>
<feature type="domain" description="Peptidase M24" evidence="5">
    <location>
        <begin position="397"/>
        <end position="618"/>
    </location>
</feature>
<comment type="similarity">
    <text evidence="1">Belongs to the peptidase M24B family.</text>
</comment>
<reference evidence="9" key="1">
    <citation type="submission" date="2025-08" db="UniProtKB">
        <authorList>
            <consortium name="RefSeq"/>
        </authorList>
    </citation>
    <scope>IDENTIFICATION</scope>
    <source>
        <strain evidence="9">USDA-PBARC FA_bdor</strain>
        <tissue evidence="9">Whole organism</tissue>
    </source>
</reference>
<dbReference type="InterPro" id="IPR033740">
    <property type="entry name" value="Pept_M24B"/>
</dbReference>
<dbReference type="OrthoDB" id="9995434at2759"/>
<dbReference type="FunFam" id="3.40.350.10:FF:000003">
    <property type="entry name" value="Xaa-pro aminopeptidase P"/>
    <property type="match status" value="1"/>
</dbReference>
<evidence type="ECO:0000259" key="5">
    <source>
        <dbReference type="Pfam" id="PF00557"/>
    </source>
</evidence>
<gene>
    <name evidence="9" type="primary">LOC105268485</name>
</gene>
<dbReference type="InterPro" id="IPR032416">
    <property type="entry name" value="Peptidase_M24_C"/>
</dbReference>
<evidence type="ECO:0000256" key="4">
    <source>
        <dbReference type="SAM" id="Phobius"/>
    </source>
</evidence>
<evidence type="ECO:0000259" key="6">
    <source>
        <dbReference type="Pfam" id="PF01321"/>
    </source>
</evidence>